<accession>A0ACC1D1L6</accession>
<evidence type="ECO:0000313" key="1">
    <source>
        <dbReference type="EMBL" id="KAJ0177624.1"/>
    </source>
</evidence>
<keyword evidence="2" id="KW-1185">Reference proteome</keyword>
<comment type="caution">
    <text evidence="1">The sequence shown here is derived from an EMBL/GenBank/DDBJ whole genome shotgun (WGS) entry which is preliminary data.</text>
</comment>
<proteinExistence type="predicted"/>
<organism evidence="1 2">
    <name type="scientific">Dendrolimus kikuchii</name>
    <dbReference type="NCBI Taxonomy" id="765133"/>
    <lineage>
        <taxon>Eukaryota</taxon>
        <taxon>Metazoa</taxon>
        <taxon>Ecdysozoa</taxon>
        <taxon>Arthropoda</taxon>
        <taxon>Hexapoda</taxon>
        <taxon>Insecta</taxon>
        <taxon>Pterygota</taxon>
        <taxon>Neoptera</taxon>
        <taxon>Endopterygota</taxon>
        <taxon>Lepidoptera</taxon>
        <taxon>Glossata</taxon>
        <taxon>Ditrysia</taxon>
        <taxon>Bombycoidea</taxon>
        <taxon>Lasiocampidae</taxon>
        <taxon>Dendrolimus</taxon>
    </lineage>
</organism>
<gene>
    <name evidence="1" type="ORF">K1T71_006497</name>
</gene>
<protein>
    <submittedName>
        <fullName evidence="1">Uncharacterized protein</fullName>
    </submittedName>
</protein>
<sequence>MPDLSAKGKIDPEQPSYLESDSDELELLPRIEDEPLLPQSTLLMLLLALLFWSLTYLIVIFLSMSFEKGVRTIPSLNCFFYQCNRSMYFDFNETVKYALA</sequence>
<dbReference type="Proteomes" id="UP000824533">
    <property type="component" value="Linkage Group LG11"/>
</dbReference>
<name>A0ACC1D1L6_9NEOP</name>
<reference evidence="1 2" key="1">
    <citation type="journal article" date="2021" name="Front. Genet.">
        <title>Chromosome-Level Genome Assembly Reveals Significant Gene Expansion in the Toll and IMD Signaling Pathways of Dendrolimus kikuchii.</title>
        <authorList>
            <person name="Zhou J."/>
            <person name="Wu P."/>
            <person name="Xiong Z."/>
            <person name="Liu N."/>
            <person name="Zhao N."/>
            <person name="Ji M."/>
            <person name="Qiu Y."/>
            <person name="Yang B."/>
        </authorList>
    </citation>
    <scope>NUCLEOTIDE SEQUENCE [LARGE SCALE GENOMIC DNA]</scope>
    <source>
        <strain evidence="1">Ann1</strain>
    </source>
</reference>
<dbReference type="EMBL" id="CM034397">
    <property type="protein sequence ID" value="KAJ0177624.1"/>
    <property type="molecule type" value="Genomic_DNA"/>
</dbReference>
<evidence type="ECO:0000313" key="2">
    <source>
        <dbReference type="Proteomes" id="UP000824533"/>
    </source>
</evidence>